<proteinExistence type="predicted"/>
<reference evidence="2" key="1">
    <citation type="submission" date="2023-03" db="EMBL/GenBank/DDBJ databases">
        <title>Massive genome expansion in bonnet fungi (Mycena s.s.) driven by repeated elements and novel gene families across ecological guilds.</title>
        <authorList>
            <consortium name="Lawrence Berkeley National Laboratory"/>
            <person name="Harder C.B."/>
            <person name="Miyauchi S."/>
            <person name="Viragh M."/>
            <person name="Kuo A."/>
            <person name="Thoen E."/>
            <person name="Andreopoulos B."/>
            <person name="Lu D."/>
            <person name="Skrede I."/>
            <person name="Drula E."/>
            <person name="Henrissat B."/>
            <person name="Morin E."/>
            <person name="Kohler A."/>
            <person name="Barry K."/>
            <person name="LaButti K."/>
            <person name="Morin E."/>
            <person name="Salamov A."/>
            <person name="Lipzen A."/>
            <person name="Mereny Z."/>
            <person name="Hegedus B."/>
            <person name="Baldrian P."/>
            <person name="Stursova M."/>
            <person name="Weitz H."/>
            <person name="Taylor A."/>
            <person name="Grigoriev I.V."/>
            <person name="Nagy L.G."/>
            <person name="Martin F."/>
            <person name="Kauserud H."/>
        </authorList>
    </citation>
    <scope>NUCLEOTIDE SEQUENCE</scope>
    <source>
        <strain evidence="2">CBHHK182m</strain>
    </source>
</reference>
<organism evidence="2 3">
    <name type="scientific">Mycena metata</name>
    <dbReference type="NCBI Taxonomy" id="1033252"/>
    <lineage>
        <taxon>Eukaryota</taxon>
        <taxon>Fungi</taxon>
        <taxon>Dikarya</taxon>
        <taxon>Basidiomycota</taxon>
        <taxon>Agaricomycotina</taxon>
        <taxon>Agaricomycetes</taxon>
        <taxon>Agaricomycetidae</taxon>
        <taxon>Agaricales</taxon>
        <taxon>Marasmiineae</taxon>
        <taxon>Mycenaceae</taxon>
        <taxon>Mycena</taxon>
    </lineage>
</organism>
<evidence type="ECO:0000313" key="2">
    <source>
        <dbReference type="EMBL" id="KAJ7718171.1"/>
    </source>
</evidence>
<comment type="caution">
    <text evidence="2">The sequence shown here is derived from an EMBL/GenBank/DDBJ whole genome shotgun (WGS) entry which is preliminary data.</text>
</comment>
<name>A0AAD7HE68_9AGAR</name>
<sequence>MMRSKKTSRPTITPAMTAGPLGPLPLGTGMADVIVNVLHTLEVGTAVEWLRAVGGRAFVREVLGTSAFSVASSSSSSSRFLFLFLFHFDFDYITQMLTQTHLRTRSPKRPPRSTRWREQECGRGGREGGAGGGAGAGGKDSEVGGTGGGVLGLGVGGESSSSLSTDEGFKTKTGGLLIPLFSASEENQSEGFSGFADYDGQLEDSGTELQCFVVRCY</sequence>
<dbReference type="AlphaFoldDB" id="A0AAD7HE68"/>
<feature type="compositionally biased region" description="Basic residues" evidence="1">
    <location>
        <begin position="102"/>
        <end position="114"/>
    </location>
</feature>
<evidence type="ECO:0000313" key="3">
    <source>
        <dbReference type="Proteomes" id="UP001215598"/>
    </source>
</evidence>
<feature type="region of interest" description="Disordered" evidence="1">
    <location>
        <begin position="101"/>
        <end position="151"/>
    </location>
</feature>
<feature type="compositionally biased region" description="Basic and acidic residues" evidence="1">
    <location>
        <begin position="115"/>
        <end position="126"/>
    </location>
</feature>
<accession>A0AAD7HE68</accession>
<gene>
    <name evidence="2" type="ORF">B0H16DRAFT_1797885</name>
</gene>
<dbReference type="EMBL" id="JARKIB010000268">
    <property type="protein sequence ID" value="KAJ7718171.1"/>
    <property type="molecule type" value="Genomic_DNA"/>
</dbReference>
<dbReference type="Proteomes" id="UP001215598">
    <property type="component" value="Unassembled WGS sequence"/>
</dbReference>
<feature type="compositionally biased region" description="Gly residues" evidence="1">
    <location>
        <begin position="127"/>
        <end position="151"/>
    </location>
</feature>
<evidence type="ECO:0000256" key="1">
    <source>
        <dbReference type="SAM" id="MobiDB-lite"/>
    </source>
</evidence>
<keyword evidence="3" id="KW-1185">Reference proteome</keyword>
<protein>
    <submittedName>
        <fullName evidence="2">Uncharacterized protein</fullName>
    </submittedName>
</protein>